<dbReference type="InterPro" id="IPR022893">
    <property type="entry name" value="Shikimate_DH_fam"/>
</dbReference>
<feature type="binding site" evidence="8">
    <location>
        <begin position="127"/>
        <end position="131"/>
    </location>
    <ligand>
        <name>NADP(+)</name>
        <dbReference type="ChEBI" id="CHEBI:58349"/>
    </ligand>
</feature>
<evidence type="ECO:0000256" key="2">
    <source>
        <dbReference type="ARBA" id="ARBA00012962"/>
    </source>
</evidence>
<comment type="function">
    <text evidence="8">Involved in the biosynthesis of the chorismate, which leads to the biosynthesis of aromatic amino acids. Catalyzes the reversible NADPH linked reduction of 3-dehydroshikimate (DHSA) to yield shikimate (SA).</text>
</comment>
<dbReference type="InterPro" id="IPR013708">
    <property type="entry name" value="Shikimate_DH-bd_N"/>
</dbReference>
<keyword evidence="4 8" id="KW-0521">NADP</keyword>
<feature type="binding site" evidence="8">
    <location>
        <position position="247"/>
    </location>
    <ligand>
        <name>shikimate</name>
        <dbReference type="ChEBI" id="CHEBI:36208"/>
    </ligand>
</feature>
<protein>
    <recommendedName>
        <fullName evidence="2 8">Shikimate dehydrogenase (NADP(+))</fullName>
        <shortName evidence="8">SDH</shortName>
        <ecNumber evidence="2 8">1.1.1.25</ecNumber>
    </recommendedName>
</protein>
<feature type="active site" description="Proton acceptor" evidence="8">
    <location>
        <position position="66"/>
    </location>
</feature>
<proteinExistence type="inferred from homology"/>
<gene>
    <name evidence="8" type="primary">aroE</name>
    <name evidence="12" type="ORF">ELE36_19350</name>
</gene>
<dbReference type="Pfam" id="PF08501">
    <property type="entry name" value="Shikimate_dh_N"/>
    <property type="match status" value="1"/>
</dbReference>
<dbReference type="Gene3D" id="3.40.50.10860">
    <property type="entry name" value="Leucine Dehydrogenase, chain A, domain 1"/>
    <property type="match status" value="1"/>
</dbReference>
<dbReference type="SUPFAM" id="SSF53223">
    <property type="entry name" value="Aminoacid dehydrogenase-like, N-terminal domain"/>
    <property type="match status" value="1"/>
</dbReference>
<dbReference type="CDD" id="cd01065">
    <property type="entry name" value="NAD_bind_Shikimate_DH"/>
    <property type="match status" value="1"/>
</dbReference>
<dbReference type="EMBL" id="CP035704">
    <property type="protein sequence ID" value="QBB72351.1"/>
    <property type="molecule type" value="Genomic_DNA"/>
</dbReference>
<feature type="binding site" evidence="8">
    <location>
        <begin position="15"/>
        <end position="17"/>
    </location>
    <ligand>
        <name>shikimate</name>
        <dbReference type="ChEBI" id="CHEBI:36208"/>
    </ligand>
</feature>
<dbReference type="SUPFAM" id="SSF51735">
    <property type="entry name" value="NAD(P)-binding Rossmann-fold domains"/>
    <property type="match status" value="1"/>
</dbReference>
<feature type="binding site" evidence="8">
    <location>
        <position position="240"/>
    </location>
    <ligand>
        <name>NADP(+)</name>
        <dbReference type="ChEBI" id="CHEBI:58349"/>
    </ligand>
</feature>
<evidence type="ECO:0000259" key="9">
    <source>
        <dbReference type="Pfam" id="PF01488"/>
    </source>
</evidence>
<keyword evidence="3 8" id="KW-0028">Amino-acid biosynthesis</keyword>
<evidence type="ECO:0000256" key="1">
    <source>
        <dbReference type="ARBA" id="ARBA00004871"/>
    </source>
</evidence>
<dbReference type="RefSeq" id="WP_129836232.1">
    <property type="nucleotide sequence ID" value="NZ_CP035704.1"/>
</dbReference>
<organism evidence="12 13">
    <name type="scientific">Pseudolysobacter antarcticus</name>
    <dbReference type="NCBI Taxonomy" id="2511995"/>
    <lineage>
        <taxon>Bacteria</taxon>
        <taxon>Pseudomonadati</taxon>
        <taxon>Pseudomonadota</taxon>
        <taxon>Gammaproteobacteria</taxon>
        <taxon>Lysobacterales</taxon>
        <taxon>Rhodanobacteraceae</taxon>
        <taxon>Pseudolysobacter</taxon>
    </lineage>
</organism>
<dbReference type="InterPro" id="IPR036291">
    <property type="entry name" value="NAD(P)-bd_dom_sf"/>
</dbReference>
<dbReference type="EC" id="1.1.1.25" evidence="2 8"/>
<comment type="similarity">
    <text evidence="8">Belongs to the shikimate dehydrogenase family.</text>
</comment>
<dbReference type="Proteomes" id="UP000291562">
    <property type="component" value="Chromosome"/>
</dbReference>
<feature type="binding site" evidence="8">
    <location>
        <position position="218"/>
    </location>
    <ligand>
        <name>shikimate</name>
        <dbReference type="ChEBI" id="CHEBI:36208"/>
    </ligand>
</feature>
<dbReference type="HAMAP" id="MF_00222">
    <property type="entry name" value="Shikimate_DH_AroE"/>
    <property type="match status" value="1"/>
</dbReference>
<dbReference type="NCBIfam" id="TIGR00507">
    <property type="entry name" value="aroE"/>
    <property type="match status" value="1"/>
</dbReference>
<feature type="domain" description="Shikimate dehydrogenase substrate binding N-terminal" evidence="10">
    <location>
        <begin position="7"/>
        <end position="89"/>
    </location>
</feature>
<keyword evidence="13" id="KW-1185">Reference proteome</keyword>
<evidence type="ECO:0000256" key="8">
    <source>
        <dbReference type="HAMAP-Rule" id="MF_00222"/>
    </source>
</evidence>
<evidence type="ECO:0000256" key="6">
    <source>
        <dbReference type="ARBA" id="ARBA00023141"/>
    </source>
</evidence>
<evidence type="ECO:0000259" key="11">
    <source>
        <dbReference type="Pfam" id="PF18317"/>
    </source>
</evidence>
<dbReference type="GO" id="GO:0008652">
    <property type="term" value="P:amino acid biosynthetic process"/>
    <property type="evidence" value="ECO:0007669"/>
    <property type="project" value="UniProtKB-KW"/>
</dbReference>
<feature type="binding site" evidence="8">
    <location>
        <position position="87"/>
    </location>
    <ligand>
        <name>shikimate</name>
        <dbReference type="ChEBI" id="CHEBI:36208"/>
    </ligand>
</feature>
<evidence type="ECO:0000313" key="13">
    <source>
        <dbReference type="Proteomes" id="UP000291562"/>
    </source>
</evidence>
<dbReference type="InterPro" id="IPR011342">
    <property type="entry name" value="Shikimate_DH"/>
</dbReference>
<comment type="catalytic activity">
    <reaction evidence="7 8">
        <text>shikimate + NADP(+) = 3-dehydroshikimate + NADPH + H(+)</text>
        <dbReference type="Rhea" id="RHEA:17737"/>
        <dbReference type="ChEBI" id="CHEBI:15378"/>
        <dbReference type="ChEBI" id="CHEBI:16630"/>
        <dbReference type="ChEBI" id="CHEBI:36208"/>
        <dbReference type="ChEBI" id="CHEBI:57783"/>
        <dbReference type="ChEBI" id="CHEBI:58349"/>
        <dbReference type="EC" id="1.1.1.25"/>
    </reaction>
</comment>
<name>A0A411HPC8_9GAMM</name>
<dbReference type="Gene3D" id="3.40.50.720">
    <property type="entry name" value="NAD(P)-binding Rossmann-like Domain"/>
    <property type="match status" value="1"/>
</dbReference>
<evidence type="ECO:0000256" key="3">
    <source>
        <dbReference type="ARBA" id="ARBA00022605"/>
    </source>
</evidence>
<keyword evidence="6 8" id="KW-0057">Aromatic amino acid biosynthesis</keyword>
<dbReference type="InterPro" id="IPR041121">
    <property type="entry name" value="SDH_C"/>
</dbReference>
<dbReference type="OrthoDB" id="9776868at2"/>
<evidence type="ECO:0000256" key="5">
    <source>
        <dbReference type="ARBA" id="ARBA00023002"/>
    </source>
</evidence>
<sequence length="279" mass="29950">MTSHFAVFGHPIAHSLSPRIHAAYARANDIDLEYRAIDAAPEHFKDQLASFHRDGGAGANVTLPLKLQAYGYCTELSAAAQRAGTVNTLRRSAGGWSGHNTDGAGLIRDLTERHSLDLRDRRTLLLGAGGAARGVLWPLLDSGLRELVICNRTAETADRLADSVGDPARVHTRYWDDLAQQGSFDLIINATSAGHGDGAFSLPFSLIGARATCYDLSYGNAARSFIAWARAANAAQALDGLGMLVEQAAESFEFWHGVRPETEAVYAQLRASFLSDAAD</sequence>
<feature type="binding site" evidence="8">
    <location>
        <position position="102"/>
    </location>
    <ligand>
        <name>shikimate</name>
        <dbReference type="ChEBI" id="CHEBI:36208"/>
    </ligand>
</feature>
<dbReference type="GO" id="GO:0004764">
    <property type="term" value="F:shikimate 3-dehydrogenase (NADP+) activity"/>
    <property type="evidence" value="ECO:0007669"/>
    <property type="project" value="UniProtKB-UniRule"/>
</dbReference>
<dbReference type="InterPro" id="IPR046346">
    <property type="entry name" value="Aminoacid_DH-like_N_sf"/>
</dbReference>
<dbReference type="KEGG" id="xbc:ELE36_19350"/>
<dbReference type="Pfam" id="PF18317">
    <property type="entry name" value="SDH_C"/>
    <property type="match status" value="1"/>
</dbReference>
<dbReference type="GO" id="GO:0050661">
    <property type="term" value="F:NADP binding"/>
    <property type="evidence" value="ECO:0007669"/>
    <property type="project" value="InterPro"/>
</dbReference>
<dbReference type="GO" id="GO:0009073">
    <property type="term" value="P:aromatic amino acid family biosynthetic process"/>
    <property type="evidence" value="ECO:0007669"/>
    <property type="project" value="UniProtKB-KW"/>
</dbReference>
<dbReference type="AlphaFoldDB" id="A0A411HPC8"/>
<evidence type="ECO:0000313" key="12">
    <source>
        <dbReference type="EMBL" id="QBB72351.1"/>
    </source>
</evidence>
<feature type="binding site" evidence="8">
    <location>
        <position position="216"/>
    </location>
    <ligand>
        <name>NADP(+)</name>
        <dbReference type="ChEBI" id="CHEBI:58349"/>
    </ligand>
</feature>
<accession>A0A411HPC8</accession>
<dbReference type="GO" id="GO:0005829">
    <property type="term" value="C:cytosol"/>
    <property type="evidence" value="ECO:0007669"/>
    <property type="project" value="TreeGrafter"/>
</dbReference>
<comment type="pathway">
    <text evidence="1 8">Metabolic intermediate biosynthesis; chorismate biosynthesis; chorismate from D-erythrose 4-phosphate and phosphoenolpyruvate: step 4/7.</text>
</comment>
<evidence type="ECO:0000256" key="7">
    <source>
        <dbReference type="ARBA" id="ARBA00049442"/>
    </source>
</evidence>
<comment type="subunit">
    <text evidence="8">Homodimer.</text>
</comment>
<dbReference type="GO" id="GO:0009423">
    <property type="term" value="P:chorismate biosynthetic process"/>
    <property type="evidence" value="ECO:0007669"/>
    <property type="project" value="UniProtKB-UniRule"/>
</dbReference>
<feature type="domain" description="SDH C-terminal" evidence="11">
    <location>
        <begin position="240"/>
        <end position="270"/>
    </location>
</feature>
<feature type="domain" description="Quinate/shikimate 5-dehydrogenase/glutamyl-tRNA reductase" evidence="9">
    <location>
        <begin position="113"/>
        <end position="194"/>
    </location>
</feature>
<dbReference type="PANTHER" id="PTHR21089:SF1">
    <property type="entry name" value="BIFUNCTIONAL 3-DEHYDROQUINATE DEHYDRATASE_SHIKIMATE DEHYDROGENASE, CHLOROPLASTIC"/>
    <property type="match status" value="1"/>
</dbReference>
<feature type="binding site" evidence="8">
    <location>
        <position position="62"/>
    </location>
    <ligand>
        <name>shikimate</name>
        <dbReference type="ChEBI" id="CHEBI:36208"/>
    </ligand>
</feature>
<reference evidence="12 13" key="1">
    <citation type="submission" date="2019-01" db="EMBL/GenBank/DDBJ databases">
        <title>Pseudolysobacter antarctica gen. nov., sp. nov., isolated from Fildes Peninsula, Antarctica.</title>
        <authorList>
            <person name="Wei Z."/>
            <person name="Peng F."/>
        </authorList>
    </citation>
    <scope>NUCLEOTIDE SEQUENCE [LARGE SCALE GENOMIC DNA]</scope>
    <source>
        <strain evidence="12 13">AQ6-296</strain>
    </source>
</reference>
<dbReference type="Pfam" id="PF01488">
    <property type="entry name" value="Shikimate_DH"/>
    <property type="match status" value="1"/>
</dbReference>
<dbReference type="GO" id="GO:0019632">
    <property type="term" value="P:shikimate metabolic process"/>
    <property type="evidence" value="ECO:0007669"/>
    <property type="project" value="InterPro"/>
</dbReference>
<dbReference type="InterPro" id="IPR006151">
    <property type="entry name" value="Shikm_DH/Glu-tRNA_Rdtase"/>
</dbReference>
<evidence type="ECO:0000259" key="10">
    <source>
        <dbReference type="Pfam" id="PF08501"/>
    </source>
</evidence>
<comment type="caution">
    <text evidence="8">Lacks conserved residue(s) required for the propagation of feature annotation.</text>
</comment>
<dbReference type="UniPathway" id="UPA00053">
    <property type="reaction ID" value="UER00087"/>
</dbReference>
<evidence type="ECO:0000256" key="4">
    <source>
        <dbReference type="ARBA" id="ARBA00022857"/>
    </source>
</evidence>
<dbReference type="NCBIfam" id="NF001310">
    <property type="entry name" value="PRK00258.1-2"/>
    <property type="match status" value="1"/>
</dbReference>
<dbReference type="PANTHER" id="PTHR21089">
    <property type="entry name" value="SHIKIMATE DEHYDROGENASE"/>
    <property type="match status" value="1"/>
</dbReference>
<keyword evidence="5 8" id="KW-0560">Oxidoreductase</keyword>